<evidence type="ECO:0000256" key="1">
    <source>
        <dbReference type="SAM" id="MobiDB-lite"/>
    </source>
</evidence>
<feature type="region of interest" description="Disordered" evidence="1">
    <location>
        <begin position="90"/>
        <end position="116"/>
    </location>
</feature>
<organism evidence="2 3">
    <name type="scientific">Ponticaulis profundi</name>
    <dbReference type="NCBI Taxonomy" id="2665222"/>
    <lineage>
        <taxon>Bacteria</taxon>
        <taxon>Pseudomonadati</taxon>
        <taxon>Pseudomonadota</taxon>
        <taxon>Alphaproteobacteria</taxon>
        <taxon>Hyphomonadales</taxon>
        <taxon>Hyphomonadaceae</taxon>
        <taxon>Ponticaulis</taxon>
    </lineage>
</organism>
<dbReference type="Proteomes" id="UP001596303">
    <property type="component" value="Unassembled WGS sequence"/>
</dbReference>
<proteinExistence type="predicted"/>
<comment type="caution">
    <text evidence="2">The sequence shown here is derived from an EMBL/GenBank/DDBJ whole genome shotgun (WGS) entry which is preliminary data.</text>
</comment>
<feature type="region of interest" description="Disordered" evidence="1">
    <location>
        <begin position="1"/>
        <end position="73"/>
    </location>
</feature>
<sequence>MTQIVAASRASLAQGYSKFSREKREKLSFEREASQAGETHSRGNRRMGDRRGADRRTSGRRASDQHHRQEASSWCSAQFGAHLLGQVEAAPSVTQQQVRSAYRKPFGAMRARGDVA</sequence>
<keyword evidence="3" id="KW-1185">Reference proteome</keyword>
<feature type="compositionally biased region" description="Basic and acidic residues" evidence="1">
    <location>
        <begin position="46"/>
        <end position="70"/>
    </location>
</feature>
<gene>
    <name evidence="2" type="ORF">ACFQDM_06115</name>
</gene>
<name>A0ABW1S8T7_9PROT</name>
<feature type="compositionally biased region" description="Basic and acidic residues" evidence="1">
    <location>
        <begin position="19"/>
        <end position="33"/>
    </location>
</feature>
<dbReference type="RefSeq" id="WP_377376842.1">
    <property type="nucleotide sequence ID" value="NZ_JBHSSW010000005.1"/>
</dbReference>
<evidence type="ECO:0000313" key="2">
    <source>
        <dbReference type="EMBL" id="MFC6197644.1"/>
    </source>
</evidence>
<evidence type="ECO:0000313" key="3">
    <source>
        <dbReference type="Proteomes" id="UP001596303"/>
    </source>
</evidence>
<dbReference type="EMBL" id="JBHSSW010000005">
    <property type="protein sequence ID" value="MFC6197644.1"/>
    <property type="molecule type" value="Genomic_DNA"/>
</dbReference>
<accession>A0ABW1S8T7</accession>
<protein>
    <submittedName>
        <fullName evidence="2">Uncharacterized protein</fullName>
    </submittedName>
</protein>
<reference evidence="3" key="1">
    <citation type="journal article" date="2019" name="Int. J. Syst. Evol. Microbiol.">
        <title>The Global Catalogue of Microorganisms (GCM) 10K type strain sequencing project: providing services to taxonomists for standard genome sequencing and annotation.</title>
        <authorList>
            <consortium name="The Broad Institute Genomics Platform"/>
            <consortium name="The Broad Institute Genome Sequencing Center for Infectious Disease"/>
            <person name="Wu L."/>
            <person name="Ma J."/>
        </authorList>
    </citation>
    <scope>NUCLEOTIDE SEQUENCE [LARGE SCALE GENOMIC DNA]</scope>
    <source>
        <strain evidence="3">CGMCC-1.15741</strain>
    </source>
</reference>